<dbReference type="PANTHER" id="PTHR43606">
    <property type="entry name" value="PHOSPHATASE, PUTATIVE (AFU_ORTHOLOGUE AFUA_6G08710)-RELATED"/>
    <property type="match status" value="1"/>
</dbReference>
<protein>
    <submittedName>
        <fullName evidence="2">Alkaline phosphatase D family protein</fullName>
    </submittedName>
</protein>
<dbReference type="InterPro" id="IPR018511">
    <property type="entry name" value="Hemolysin-typ_Ca-bd_CS"/>
</dbReference>
<dbReference type="InterPro" id="IPR052900">
    <property type="entry name" value="Phospholipid_Metab_Enz"/>
</dbReference>
<proteinExistence type="predicted"/>
<dbReference type="SUPFAM" id="SSF51120">
    <property type="entry name" value="beta-Roll"/>
    <property type="match status" value="1"/>
</dbReference>
<dbReference type="PRINTS" id="PR00313">
    <property type="entry name" value="CABNDNGRPT"/>
</dbReference>
<dbReference type="SUPFAM" id="SSF56300">
    <property type="entry name" value="Metallo-dependent phosphatases"/>
    <property type="match status" value="1"/>
</dbReference>
<dbReference type="Gene3D" id="2.150.10.10">
    <property type="entry name" value="Serralysin-like metalloprotease, C-terminal"/>
    <property type="match status" value="1"/>
</dbReference>
<comment type="caution">
    <text evidence="2">The sequence shown here is derived from an EMBL/GenBank/DDBJ whole genome shotgun (WGS) entry which is preliminary data.</text>
</comment>
<gene>
    <name evidence="2" type="ORF">LHA35_10205</name>
</gene>
<organism evidence="2 3">
    <name type="scientific">Roseicella aerolata</name>
    <dbReference type="NCBI Taxonomy" id="2883479"/>
    <lineage>
        <taxon>Bacteria</taxon>
        <taxon>Pseudomonadati</taxon>
        <taxon>Pseudomonadota</taxon>
        <taxon>Alphaproteobacteria</taxon>
        <taxon>Acetobacterales</taxon>
        <taxon>Roseomonadaceae</taxon>
        <taxon>Roseicella</taxon>
    </lineage>
</organism>
<dbReference type="InterPro" id="IPR011049">
    <property type="entry name" value="Serralysin-like_metalloprot_C"/>
</dbReference>
<evidence type="ECO:0000313" key="2">
    <source>
        <dbReference type="EMBL" id="MCB4822105.1"/>
    </source>
</evidence>
<dbReference type="Pfam" id="PF00353">
    <property type="entry name" value="HemolysinCabind"/>
    <property type="match status" value="1"/>
</dbReference>
<dbReference type="InterPro" id="IPR001343">
    <property type="entry name" value="Hemolysn_Ca-bd"/>
</dbReference>
<accession>A0A9X1IC45</accession>
<evidence type="ECO:0000259" key="1">
    <source>
        <dbReference type="Pfam" id="PF09423"/>
    </source>
</evidence>
<sequence length="838" mass="88337">MTGNARLLLSAGDVDQDSAVLWAAPSAPGPVRFEIWATATPAAPLVRETVMVADPLVPARLSLADGTLEPGTRYAWRATDAEGATTTGRFVTPAAEGERAGFRMGVSGDWFGGLSPYPAIANADERGLDLFVKLGDTIYADIPSPAVPEPQATTLGQFRLKHREGYAERAGLDAWGDLQASTAILATIDDHEVTDNFAGGAPVPTGQTALYGAAAPTLVNDSPLYENALRSFHEYNAIEERRQDETGDARMAGEWDLYRYTLHGADAASFLLDARSFRDAPLRSWDLTPADAPRFLGESATQPRTLLGEDQLARLQADLLDAEARGVTWKFVLLPQPIQNLGPGDAQDRYEGYAFERNALLKFIDDQDIENVVFVAADIHGTVVNNLTYQVPGAAGPGPQIALPALEVTTGPVATDPPFGPLVIEAAARFGLLSAEQLALYRSLPLPAKEGFFQQVINGQLDLFGYDRLGLDETLDQARGLLSAKLTAGGWTATHSFGWSEFAVAEATGGLTVRTWGIPAYGAAEATDPAVAGRRPAVVSEFTLQPARAIEFSLAPEGEAMAALRYENGALPGRLQDSRSLTDTTGADLARFRQAGGDVTIRQVDLASGHAIGDGTAALARLAWTGDGEALLRREAGAGSLGTLRVEDFLGSALRIEGFAAVDLRLERPGDLRLRLEGVEQGEVVTGAGDDAITIGAARRPSSEGALLRIEAGSGNDRIEPVAAGPGHARLDLLGGTGEDTLLGGRASDTIDGGPGRDDLTGGGGTDIFVLRAGETEGDVIRDFRTASMPGGRDLLRLEGFGADAMLVHAGGDNWSINGETFRLAGVTRLGPCDVLLA</sequence>
<evidence type="ECO:0000313" key="3">
    <source>
        <dbReference type="Proteomes" id="UP001139311"/>
    </source>
</evidence>
<dbReference type="InterPro" id="IPR029052">
    <property type="entry name" value="Metallo-depent_PP-like"/>
</dbReference>
<dbReference type="AlphaFoldDB" id="A0A9X1IC45"/>
<dbReference type="EMBL" id="JAJAQI010000012">
    <property type="protein sequence ID" value="MCB4822105.1"/>
    <property type="molecule type" value="Genomic_DNA"/>
</dbReference>
<dbReference type="InterPro" id="IPR018946">
    <property type="entry name" value="PhoD-like_MPP"/>
</dbReference>
<dbReference type="InterPro" id="IPR038607">
    <property type="entry name" value="PhoD-like_sf"/>
</dbReference>
<dbReference type="PANTHER" id="PTHR43606:SF2">
    <property type="entry name" value="ALKALINE PHOSPHATASE FAMILY PROTEIN (AFU_ORTHOLOGUE AFUA_5G03860)"/>
    <property type="match status" value="1"/>
</dbReference>
<dbReference type="Proteomes" id="UP001139311">
    <property type="component" value="Unassembled WGS sequence"/>
</dbReference>
<keyword evidence="3" id="KW-1185">Reference proteome</keyword>
<reference evidence="2" key="1">
    <citation type="submission" date="2021-10" db="EMBL/GenBank/DDBJ databases">
        <title>Roseicella aerolatum sp. nov., isolated from aerosols of e-waste dismantling site.</title>
        <authorList>
            <person name="Qin T."/>
        </authorList>
    </citation>
    <scope>NUCLEOTIDE SEQUENCE</scope>
    <source>
        <strain evidence="2">GB24</strain>
    </source>
</reference>
<dbReference type="RefSeq" id="WP_226607878.1">
    <property type="nucleotide sequence ID" value="NZ_JAJAQI010000012.1"/>
</dbReference>
<name>A0A9X1IC45_9PROT</name>
<feature type="domain" description="PhoD-like phosphatase metallophosphatase" evidence="1">
    <location>
        <begin position="117"/>
        <end position="415"/>
    </location>
</feature>
<dbReference type="GO" id="GO:0005509">
    <property type="term" value="F:calcium ion binding"/>
    <property type="evidence" value="ECO:0007669"/>
    <property type="project" value="InterPro"/>
</dbReference>
<dbReference type="PROSITE" id="PS00330">
    <property type="entry name" value="HEMOLYSIN_CALCIUM"/>
    <property type="match status" value="1"/>
</dbReference>
<dbReference type="Gene3D" id="3.60.21.70">
    <property type="entry name" value="PhoD-like phosphatase"/>
    <property type="match status" value="1"/>
</dbReference>
<dbReference type="Pfam" id="PF09423">
    <property type="entry name" value="PhoD"/>
    <property type="match status" value="1"/>
</dbReference>